<dbReference type="Proteomes" id="UP000266552">
    <property type="component" value="Chromosome"/>
</dbReference>
<gene>
    <name evidence="3" type="ORF">D5F53_19230</name>
</gene>
<feature type="compositionally biased region" description="Basic residues" evidence="1">
    <location>
        <begin position="55"/>
        <end position="66"/>
    </location>
</feature>
<dbReference type="KEGG" id="plw:D5F53_19230"/>
<feature type="transmembrane region" description="Helical" evidence="2">
    <location>
        <begin position="7"/>
        <end position="24"/>
    </location>
</feature>
<reference evidence="3 4" key="1">
    <citation type="submission" date="2018-09" db="EMBL/GenBank/DDBJ databases">
        <title>Genome Sequence of Paenibacillus lautus Strain E7593-69, Azo Dye-Degrading Bacteria, Isolated from Commercial Tattoo Inks.</title>
        <authorList>
            <person name="Nho S.W."/>
            <person name="Kim S.-J."/>
            <person name="Kweon O."/>
            <person name="Cerniglia C.E."/>
        </authorList>
    </citation>
    <scope>NUCLEOTIDE SEQUENCE [LARGE SCALE GENOMIC DNA]</scope>
    <source>
        <strain evidence="3 4">E7593-69</strain>
    </source>
</reference>
<feature type="compositionally biased region" description="Basic and acidic residues" evidence="1">
    <location>
        <begin position="95"/>
        <end position="111"/>
    </location>
</feature>
<keyword evidence="4" id="KW-1185">Reference proteome</keyword>
<accession>A0A385TRZ0</accession>
<evidence type="ECO:0000256" key="2">
    <source>
        <dbReference type="SAM" id="Phobius"/>
    </source>
</evidence>
<proteinExistence type="predicted"/>
<evidence type="ECO:0000256" key="1">
    <source>
        <dbReference type="SAM" id="MobiDB-lite"/>
    </source>
</evidence>
<feature type="compositionally biased region" description="Polar residues" evidence="1">
    <location>
        <begin position="73"/>
        <end position="83"/>
    </location>
</feature>
<feature type="region of interest" description="Disordered" evidence="1">
    <location>
        <begin position="55"/>
        <end position="111"/>
    </location>
</feature>
<keyword evidence="2" id="KW-0812">Transmembrane</keyword>
<dbReference type="AlphaFoldDB" id="A0A385TRZ0"/>
<keyword evidence="2" id="KW-1133">Transmembrane helix</keyword>
<protein>
    <recommendedName>
        <fullName evidence="5">DUF2207 domain-containing protein</fullName>
    </recommendedName>
</protein>
<evidence type="ECO:0000313" key="3">
    <source>
        <dbReference type="EMBL" id="AYB45292.1"/>
    </source>
</evidence>
<dbReference type="EMBL" id="CP032412">
    <property type="protein sequence ID" value="AYB45292.1"/>
    <property type="molecule type" value="Genomic_DNA"/>
</dbReference>
<dbReference type="RefSeq" id="WP_119849079.1">
    <property type="nucleotide sequence ID" value="NZ_CP032412.1"/>
</dbReference>
<feature type="transmembrane region" description="Helical" evidence="2">
    <location>
        <begin position="30"/>
        <end position="48"/>
    </location>
</feature>
<name>A0A385TRZ0_PAELA</name>
<sequence>MRRHAIIFWTAITLAAIGLLVFLLDPGSRMRILIPLIIVAVVYVLYKFPPRRFNKRPKVKPSKRTAAKLAAAKNSTVRKSSPTAKRKQYPFQVIDGHKGKSDPSDDVPKYH</sequence>
<evidence type="ECO:0008006" key="5">
    <source>
        <dbReference type="Google" id="ProtNLM"/>
    </source>
</evidence>
<keyword evidence="2" id="KW-0472">Membrane</keyword>
<evidence type="ECO:0000313" key="4">
    <source>
        <dbReference type="Proteomes" id="UP000266552"/>
    </source>
</evidence>
<organism evidence="3 4">
    <name type="scientific">Paenibacillus lautus</name>
    <name type="common">Bacillus lautus</name>
    <dbReference type="NCBI Taxonomy" id="1401"/>
    <lineage>
        <taxon>Bacteria</taxon>
        <taxon>Bacillati</taxon>
        <taxon>Bacillota</taxon>
        <taxon>Bacilli</taxon>
        <taxon>Bacillales</taxon>
        <taxon>Paenibacillaceae</taxon>
        <taxon>Paenibacillus</taxon>
    </lineage>
</organism>